<keyword evidence="3" id="KW-1185">Reference proteome</keyword>
<dbReference type="RefSeq" id="WP_186913791.1">
    <property type="nucleotide sequence ID" value="NZ_JACOFV010000018.1"/>
</dbReference>
<evidence type="ECO:0000259" key="1">
    <source>
        <dbReference type="PROSITE" id="PS51186"/>
    </source>
</evidence>
<dbReference type="AlphaFoldDB" id="A0A923HFZ9"/>
<feature type="domain" description="N-acetyltransferase" evidence="1">
    <location>
        <begin position="48"/>
        <end position="174"/>
    </location>
</feature>
<protein>
    <submittedName>
        <fullName evidence="2">GNAT family N-acetyltransferase</fullName>
    </submittedName>
</protein>
<dbReference type="Pfam" id="PF00583">
    <property type="entry name" value="Acetyltransf_1"/>
    <property type="match status" value="1"/>
</dbReference>
<dbReference type="Gene3D" id="3.40.630.30">
    <property type="match status" value="1"/>
</dbReference>
<dbReference type="InterPro" id="IPR016181">
    <property type="entry name" value="Acyl_CoA_acyltransferase"/>
</dbReference>
<accession>A0A923HFZ9</accession>
<dbReference type="InterPro" id="IPR000182">
    <property type="entry name" value="GNAT_dom"/>
</dbReference>
<name>A0A923HFZ9_9BURK</name>
<comment type="caution">
    <text evidence="2">The sequence shown here is derived from an EMBL/GenBank/DDBJ whole genome shotgun (WGS) entry which is preliminary data.</text>
</comment>
<proteinExistence type="predicted"/>
<dbReference type="EMBL" id="JACOFV010000018">
    <property type="protein sequence ID" value="MBC3863842.1"/>
    <property type="molecule type" value="Genomic_DNA"/>
</dbReference>
<reference evidence="2" key="1">
    <citation type="submission" date="2020-08" db="EMBL/GenBank/DDBJ databases">
        <title>Novel species isolated from subtropical streams in China.</title>
        <authorList>
            <person name="Lu H."/>
        </authorList>
    </citation>
    <scope>NUCLEOTIDE SEQUENCE</scope>
    <source>
        <strain evidence="2">KACC 12607</strain>
    </source>
</reference>
<gene>
    <name evidence="2" type="ORF">H8K32_17180</name>
</gene>
<evidence type="ECO:0000313" key="2">
    <source>
        <dbReference type="EMBL" id="MBC3863842.1"/>
    </source>
</evidence>
<dbReference type="CDD" id="cd04301">
    <property type="entry name" value="NAT_SF"/>
    <property type="match status" value="1"/>
</dbReference>
<dbReference type="SUPFAM" id="SSF55729">
    <property type="entry name" value="Acyl-CoA N-acyltransferases (Nat)"/>
    <property type="match status" value="1"/>
</dbReference>
<dbReference type="Proteomes" id="UP000634011">
    <property type="component" value="Unassembled WGS sequence"/>
</dbReference>
<evidence type="ECO:0000313" key="3">
    <source>
        <dbReference type="Proteomes" id="UP000634011"/>
    </source>
</evidence>
<dbReference type="GO" id="GO:0016747">
    <property type="term" value="F:acyltransferase activity, transferring groups other than amino-acyl groups"/>
    <property type="evidence" value="ECO:0007669"/>
    <property type="project" value="InterPro"/>
</dbReference>
<organism evidence="2 3">
    <name type="scientific">Undibacterium jejuense</name>
    <dbReference type="NCBI Taxonomy" id="1344949"/>
    <lineage>
        <taxon>Bacteria</taxon>
        <taxon>Pseudomonadati</taxon>
        <taxon>Pseudomonadota</taxon>
        <taxon>Betaproteobacteria</taxon>
        <taxon>Burkholderiales</taxon>
        <taxon>Oxalobacteraceae</taxon>
        <taxon>Undibacterium</taxon>
    </lineage>
</organism>
<sequence length="174" mass="19502">MTQDELNFSRLATADDIADFFCANANADYISHSELQGGRALAPGVWNPDLRRLIFDQANAILKAQGDASCTAKIYCVYLQHRLLGVAFLSLSGDTNGVFNTKRFAVLEDIIISPDARGMRVGKRFLDFIIENLKVSDVHRLFLESGITNHKAHDFFEREGFQQTSVVMMRELAN</sequence>
<dbReference type="PROSITE" id="PS51186">
    <property type="entry name" value="GNAT"/>
    <property type="match status" value="1"/>
</dbReference>